<dbReference type="PANTHER" id="PTHR43540:SF15">
    <property type="entry name" value="BLR5631 PROTEIN"/>
    <property type="match status" value="1"/>
</dbReference>
<dbReference type="GO" id="GO:0016787">
    <property type="term" value="F:hydrolase activity"/>
    <property type="evidence" value="ECO:0007669"/>
    <property type="project" value="UniProtKB-KW"/>
</dbReference>
<dbReference type="PANTHER" id="PTHR43540">
    <property type="entry name" value="PEROXYUREIDOACRYLATE/UREIDOACRYLATE AMIDOHYDROLASE-RELATED"/>
    <property type="match status" value="1"/>
</dbReference>
<evidence type="ECO:0000313" key="5">
    <source>
        <dbReference type="Proteomes" id="UP000215127"/>
    </source>
</evidence>
<comment type="similarity">
    <text evidence="1">Belongs to the isochorismatase family.</text>
</comment>
<feature type="domain" description="Isochorismatase-like" evidence="3">
    <location>
        <begin position="72"/>
        <end position="184"/>
    </location>
</feature>
<proteinExistence type="inferred from homology"/>
<sequence>MDERNGGPTPRRLEGRYNLNTEKTARILFQFLSSKTFEQPTTQWLNHSASSSALSLQPPAPPTRHSSLLMLRATIANLLQKYRDANGKVVHVQHIVPDGTPIFTPDTPLGDILPELKPQGSEAVIKKNHPSAFADTKLEETLEAKSKIVLTGYMAHVCVSTTARDAARLGYDVVIPLDCIGDRDIPGAKGDEVVDMVAKELGDAFGTIVQSKDIK</sequence>
<keyword evidence="2" id="KW-0378">Hydrolase</keyword>
<gene>
    <name evidence="4" type="ORF">ZT3D7_G4422</name>
</gene>
<protein>
    <recommendedName>
        <fullName evidence="3">Isochorismatase-like domain-containing protein</fullName>
    </recommendedName>
</protein>
<dbReference type="Gene3D" id="3.40.50.850">
    <property type="entry name" value="Isochorismatase-like"/>
    <property type="match status" value="1"/>
</dbReference>
<dbReference type="InterPro" id="IPR000868">
    <property type="entry name" value="Isochorismatase-like_dom"/>
</dbReference>
<dbReference type="CDD" id="cd00431">
    <property type="entry name" value="cysteine_hydrolases"/>
    <property type="match status" value="1"/>
</dbReference>
<dbReference type="Pfam" id="PF00857">
    <property type="entry name" value="Isochorismatase"/>
    <property type="match status" value="1"/>
</dbReference>
<evidence type="ECO:0000256" key="1">
    <source>
        <dbReference type="ARBA" id="ARBA00006336"/>
    </source>
</evidence>
<keyword evidence="5" id="KW-1185">Reference proteome</keyword>
<reference evidence="4 5" key="1">
    <citation type="submission" date="2016-06" db="EMBL/GenBank/DDBJ databases">
        <authorList>
            <person name="Kjaerup R.B."/>
            <person name="Dalgaard T.S."/>
            <person name="Juul-Madsen H.R."/>
        </authorList>
    </citation>
    <scope>NUCLEOTIDE SEQUENCE [LARGE SCALE GENOMIC DNA]</scope>
</reference>
<evidence type="ECO:0000259" key="3">
    <source>
        <dbReference type="Pfam" id="PF00857"/>
    </source>
</evidence>
<evidence type="ECO:0000256" key="2">
    <source>
        <dbReference type="ARBA" id="ARBA00022801"/>
    </source>
</evidence>
<organism evidence="4 5">
    <name type="scientific">Zymoseptoria tritici (strain ST99CH_3D7)</name>
    <dbReference type="NCBI Taxonomy" id="1276538"/>
    <lineage>
        <taxon>Eukaryota</taxon>
        <taxon>Fungi</taxon>
        <taxon>Dikarya</taxon>
        <taxon>Ascomycota</taxon>
        <taxon>Pezizomycotina</taxon>
        <taxon>Dothideomycetes</taxon>
        <taxon>Dothideomycetidae</taxon>
        <taxon>Mycosphaerellales</taxon>
        <taxon>Mycosphaerellaceae</taxon>
        <taxon>Zymoseptoria</taxon>
    </lineage>
</organism>
<dbReference type="AlphaFoldDB" id="A0A1X7RPZ5"/>
<name>A0A1X7RPZ5_ZYMT9</name>
<dbReference type="STRING" id="1276538.A0A1X7RPZ5"/>
<accession>A0A1X7RPZ5</accession>
<dbReference type="EMBL" id="LT853694">
    <property type="protein sequence ID" value="SMQ49271.1"/>
    <property type="molecule type" value="Genomic_DNA"/>
</dbReference>
<dbReference type="Proteomes" id="UP000215127">
    <property type="component" value="Chromosome 3"/>
</dbReference>
<dbReference type="InterPro" id="IPR050272">
    <property type="entry name" value="Isochorismatase-like_hydrls"/>
</dbReference>
<evidence type="ECO:0000313" key="4">
    <source>
        <dbReference type="EMBL" id="SMQ49271.1"/>
    </source>
</evidence>
<dbReference type="InterPro" id="IPR036380">
    <property type="entry name" value="Isochorismatase-like_sf"/>
</dbReference>
<dbReference type="SUPFAM" id="SSF52499">
    <property type="entry name" value="Isochorismatase-like hydrolases"/>
    <property type="match status" value="1"/>
</dbReference>